<protein>
    <submittedName>
        <fullName evidence="1">Uncharacterized protein</fullName>
    </submittedName>
</protein>
<dbReference type="Proteomes" id="UP000217790">
    <property type="component" value="Unassembled WGS sequence"/>
</dbReference>
<dbReference type="AlphaFoldDB" id="A0A2H3CUV9"/>
<reference evidence="2" key="1">
    <citation type="journal article" date="2017" name="Nat. Ecol. Evol.">
        <title>Genome expansion and lineage-specific genetic innovations in the forest pathogenic fungi Armillaria.</title>
        <authorList>
            <person name="Sipos G."/>
            <person name="Prasanna A.N."/>
            <person name="Walter M.C."/>
            <person name="O'Connor E."/>
            <person name="Balint B."/>
            <person name="Krizsan K."/>
            <person name="Kiss B."/>
            <person name="Hess J."/>
            <person name="Varga T."/>
            <person name="Slot J."/>
            <person name="Riley R."/>
            <person name="Boka B."/>
            <person name="Rigling D."/>
            <person name="Barry K."/>
            <person name="Lee J."/>
            <person name="Mihaltcheva S."/>
            <person name="LaButti K."/>
            <person name="Lipzen A."/>
            <person name="Waldron R."/>
            <person name="Moloney N.M."/>
            <person name="Sperisen C."/>
            <person name="Kredics L."/>
            <person name="Vagvoelgyi C."/>
            <person name="Patrignani A."/>
            <person name="Fitzpatrick D."/>
            <person name="Nagy I."/>
            <person name="Doyle S."/>
            <person name="Anderson J.B."/>
            <person name="Grigoriev I.V."/>
            <person name="Gueldener U."/>
            <person name="Muensterkoetter M."/>
            <person name="Nagy L.G."/>
        </authorList>
    </citation>
    <scope>NUCLEOTIDE SEQUENCE [LARGE SCALE GENOMIC DNA]</scope>
    <source>
        <strain evidence="2">Ar21-2</strain>
    </source>
</reference>
<name>A0A2H3CUV9_ARMGA</name>
<keyword evidence="2" id="KW-1185">Reference proteome</keyword>
<accession>A0A2H3CUV9</accession>
<evidence type="ECO:0000313" key="2">
    <source>
        <dbReference type="Proteomes" id="UP000217790"/>
    </source>
</evidence>
<dbReference type="InParanoid" id="A0A2H3CUV9"/>
<proteinExistence type="predicted"/>
<organism evidence="1 2">
    <name type="scientific">Armillaria gallica</name>
    <name type="common">Bulbous honey fungus</name>
    <name type="synonym">Armillaria bulbosa</name>
    <dbReference type="NCBI Taxonomy" id="47427"/>
    <lineage>
        <taxon>Eukaryota</taxon>
        <taxon>Fungi</taxon>
        <taxon>Dikarya</taxon>
        <taxon>Basidiomycota</taxon>
        <taxon>Agaricomycotina</taxon>
        <taxon>Agaricomycetes</taxon>
        <taxon>Agaricomycetidae</taxon>
        <taxon>Agaricales</taxon>
        <taxon>Marasmiineae</taxon>
        <taxon>Physalacriaceae</taxon>
        <taxon>Armillaria</taxon>
    </lineage>
</organism>
<evidence type="ECO:0000313" key="1">
    <source>
        <dbReference type="EMBL" id="PBK86849.1"/>
    </source>
</evidence>
<gene>
    <name evidence="1" type="ORF">ARMGADRAFT_1066232</name>
</gene>
<sequence length="250" mass="27959">MSAELRSIFRDTKRRMPSSRNSISGILSYILNKKCFTEWLQVGNPLLPCAAPMTERSLIVAGLLNVATSGKLYEYDLRKELNLAELLGTELHTRQENSNELSCITGKHLIYDKQQNGIPIMTAVESVGKGGTLEIRASNVAAKYLDGMNKVPRTGSVRVYKLQKKYDVPASMARRIDVEDVIFFSLGRFRVRGNVKIMAVQSSFSLGSKPRGERHHTSTLDPIDSEGDLFSLHFVLVRPSKISPIQTQIF</sequence>
<dbReference type="EMBL" id="KZ293681">
    <property type="protein sequence ID" value="PBK86849.1"/>
    <property type="molecule type" value="Genomic_DNA"/>
</dbReference>